<evidence type="ECO:0000256" key="3">
    <source>
        <dbReference type="ARBA" id="ARBA00023125"/>
    </source>
</evidence>
<evidence type="ECO:0000256" key="2">
    <source>
        <dbReference type="ARBA" id="ARBA00023015"/>
    </source>
</evidence>
<dbReference type="Pfam" id="PF00319">
    <property type="entry name" value="SRF-TF"/>
    <property type="match status" value="1"/>
</dbReference>
<keyword evidence="5" id="KW-0539">Nucleus</keyword>
<evidence type="ECO:0000256" key="5">
    <source>
        <dbReference type="ARBA" id="ARBA00023242"/>
    </source>
</evidence>
<dbReference type="Gene3D" id="3.40.1810.10">
    <property type="entry name" value="Transcription factor, MADS-box"/>
    <property type="match status" value="1"/>
</dbReference>
<dbReference type="PANTHER" id="PTHR11945">
    <property type="entry name" value="MADS BOX PROTEIN"/>
    <property type="match status" value="1"/>
</dbReference>
<evidence type="ECO:0000256" key="1">
    <source>
        <dbReference type="ARBA" id="ARBA00004123"/>
    </source>
</evidence>
<dbReference type="GO" id="GO:0005634">
    <property type="term" value="C:nucleus"/>
    <property type="evidence" value="ECO:0007669"/>
    <property type="project" value="UniProtKB-SubCell"/>
</dbReference>
<dbReference type="SMART" id="SM00432">
    <property type="entry name" value="MADS"/>
    <property type="match status" value="1"/>
</dbReference>
<dbReference type="GO" id="GO:0003677">
    <property type="term" value="F:DNA binding"/>
    <property type="evidence" value="ECO:0007669"/>
    <property type="project" value="UniProtKB-KW"/>
</dbReference>
<keyword evidence="9" id="KW-1185">Reference proteome</keyword>
<dbReference type="InterPro" id="IPR036879">
    <property type="entry name" value="TF_MADSbox_sf"/>
</dbReference>
<sequence>MAGRQTGENPRPGMKQIENESSRLITFSKRKSSINKKASELVTLCGAEVGFVAFSPSGNPFSFAHPSIDAVANRFLNRNPSPNNSSQALVESYRQAKCKELNQQHDELYNQIKAEKAQGKALKRLTKGKSDAAWWEAPIEELNREELYQMKGRMEELKRSLKRSINQKTQGEASGSSQGQELEK</sequence>
<protein>
    <recommendedName>
        <fullName evidence="7">MADS-box domain-containing protein</fullName>
    </recommendedName>
</protein>
<comment type="caution">
    <text evidence="8">The sequence shown here is derived from an EMBL/GenBank/DDBJ whole genome shotgun (WGS) entry which is preliminary data.</text>
</comment>
<evidence type="ECO:0000256" key="4">
    <source>
        <dbReference type="ARBA" id="ARBA00023163"/>
    </source>
</evidence>
<evidence type="ECO:0000313" key="9">
    <source>
        <dbReference type="Proteomes" id="UP001634007"/>
    </source>
</evidence>
<dbReference type="SUPFAM" id="SSF55455">
    <property type="entry name" value="SRF-like"/>
    <property type="match status" value="1"/>
</dbReference>
<keyword evidence="4" id="KW-0804">Transcription</keyword>
<dbReference type="InterPro" id="IPR002100">
    <property type="entry name" value="TF_MADSbox"/>
</dbReference>
<dbReference type="PANTHER" id="PTHR11945:SF725">
    <property type="entry name" value="AGAMOUS-LIKE 58-RELATED"/>
    <property type="match status" value="1"/>
</dbReference>
<gene>
    <name evidence="8" type="ORF">ACJRO7_021134</name>
</gene>
<evidence type="ECO:0000313" key="8">
    <source>
        <dbReference type="EMBL" id="KAL3739816.1"/>
    </source>
</evidence>
<dbReference type="EMBL" id="JBJKBG010000005">
    <property type="protein sequence ID" value="KAL3739816.1"/>
    <property type="molecule type" value="Genomic_DNA"/>
</dbReference>
<dbReference type="PROSITE" id="PS50066">
    <property type="entry name" value="MADS_BOX_2"/>
    <property type="match status" value="1"/>
</dbReference>
<name>A0ABD3KIT8_EUCGL</name>
<keyword evidence="2" id="KW-0805">Transcription regulation</keyword>
<proteinExistence type="predicted"/>
<dbReference type="FunFam" id="3.40.1810.10:FF:000006">
    <property type="entry name" value="Agamous-like MADS-box protein AGL62"/>
    <property type="match status" value="1"/>
</dbReference>
<feature type="region of interest" description="Disordered" evidence="6">
    <location>
        <begin position="159"/>
        <end position="184"/>
    </location>
</feature>
<evidence type="ECO:0000259" key="7">
    <source>
        <dbReference type="PROSITE" id="PS50066"/>
    </source>
</evidence>
<organism evidence="8 9">
    <name type="scientific">Eucalyptus globulus</name>
    <name type="common">Tasmanian blue gum</name>
    <dbReference type="NCBI Taxonomy" id="34317"/>
    <lineage>
        <taxon>Eukaryota</taxon>
        <taxon>Viridiplantae</taxon>
        <taxon>Streptophyta</taxon>
        <taxon>Embryophyta</taxon>
        <taxon>Tracheophyta</taxon>
        <taxon>Spermatophyta</taxon>
        <taxon>Magnoliopsida</taxon>
        <taxon>eudicotyledons</taxon>
        <taxon>Gunneridae</taxon>
        <taxon>Pentapetalae</taxon>
        <taxon>rosids</taxon>
        <taxon>malvids</taxon>
        <taxon>Myrtales</taxon>
        <taxon>Myrtaceae</taxon>
        <taxon>Myrtoideae</taxon>
        <taxon>Eucalypteae</taxon>
        <taxon>Eucalyptus</taxon>
    </lineage>
</organism>
<accession>A0ABD3KIT8</accession>
<dbReference type="PRINTS" id="PR00404">
    <property type="entry name" value="MADSDOMAIN"/>
</dbReference>
<feature type="domain" description="MADS-box" evidence="7">
    <location>
        <begin position="14"/>
        <end position="67"/>
    </location>
</feature>
<dbReference type="Proteomes" id="UP001634007">
    <property type="component" value="Unassembled WGS sequence"/>
</dbReference>
<reference evidence="8 9" key="1">
    <citation type="submission" date="2024-11" db="EMBL/GenBank/DDBJ databases">
        <title>Chromosome-level genome assembly of Eucalyptus globulus Labill. provides insights into its genome evolution.</title>
        <authorList>
            <person name="Li X."/>
        </authorList>
    </citation>
    <scope>NUCLEOTIDE SEQUENCE [LARGE SCALE GENOMIC DNA]</scope>
    <source>
        <strain evidence="8">CL2024</strain>
        <tissue evidence="8">Fresh tender leaves</tissue>
    </source>
</reference>
<keyword evidence="3" id="KW-0238">DNA-binding</keyword>
<dbReference type="AlphaFoldDB" id="A0ABD3KIT8"/>
<dbReference type="Gene3D" id="6.10.140.920">
    <property type="match status" value="1"/>
</dbReference>
<feature type="region of interest" description="Disordered" evidence="6">
    <location>
        <begin position="1"/>
        <end position="22"/>
    </location>
</feature>
<comment type="subcellular location">
    <subcellularLocation>
        <location evidence="1">Nucleus</location>
    </subcellularLocation>
</comment>
<evidence type="ECO:0000256" key="6">
    <source>
        <dbReference type="SAM" id="MobiDB-lite"/>
    </source>
</evidence>
<feature type="compositionally biased region" description="Polar residues" evidence="6">
    <location>
        <begin position="163"/>
        <end position="184"/>
    </location>
</feature>